<accession>A0A328DSJ1</accession>
<dbReference type="EMBL" id="NQVE01000097">
    <property type="protein sequence ID" value="RAL48665.1"/>
    <property type="molecule type" value="Genomic_DNA"/>
</dbReference>
<evidence type="ECO:0000256" key="1">
    <source>
        <dbReference type="ARBA" id="ARBA00004245"/>
    </source>
</evidence>
<feature type="region of interest" description="Disordered" evidence="9">
    <location>
        <begin position="817"/>
        <end position="881"/>
    </location>
</feature>
<evidence type="ECO:0000256" key="3">
    <source>
        <dbReference type="ARBA" id="ARBA00022467"/>
    </source>
</evidence>
<keyword evidence="13" id="KW-1185">Reference proteome</keyword>
<feature type="compositionally biased region" description="Acidic residues" evidence="9">
    <location>
        <begin position="849"/>
        <end position="869"/>
    </location>
</feature>
<keyword evidence="3" id="KW-0117">Actin capping</keyword>
<evidence type="ECO:0000256" key="2">
    <source>
        <dbReference type="ARBA" id="ARBA00008418"/>
    </source>
</evidence>
<dbReference type="SMART" id="SM00153">
    <property type="entry name" value="VHP"/>
    <property type="match status" value="1"/>
</dbReference>
<dbReference type="Pfam" id="PF00626">
    <property type="entry name" value="Gelsolin"/>
    <property type="match status" value="5"/>
</dbReference>
<dbReference type="PANTHER" id="PTHR11977">
    <property type="entry name" value="VILLIN"/>
    <property type="match status" value="1"/>
</dbReference>
<comment type="subcellular location">
    <subcellularLocation>
        <location evidence="1">Cytoplasm</location>
        <location evidence="1">Cytoskeleton</location>
    </subcellularLocation>
</comment>
<dbReference type="SUPFAM" id="SSF55753">
    <property type="entry name" value="Actin depolymerizing proteins"/>
    <property type="match status" value="6"/>
</dbReference>
<dbReference type="SUPFAM" id="SSF47050">
    <property type="entry name" value="VHP, Villin headpiece domain"/>
    <property type="match status" value="1"/>
</dbReference>
<dbReference type="PANTHER" id="PTHR11977:SF51">
    <property type="entry name" value="PROTEIN FLIGHTLESS-1 HOMOLOG"/>
    <property type="match status" value="1"/>
</dbReference>
<dbReference type="Proteomes" id="UP000249390">
    <property type="component" value="Unassembled WGS sequence"/>
</dbReference>
<dbReference type="Gene3D" id="1.10.950.10">
    <property type="entry name" value="Villin headpiece domain"/>
    <property type="match status" value="1"/>
</dbReference>
<evidence type="ECO:0000256" key="9">
    <source>
        <dbReference type="SAM" id="MobiDB-lite"/>
    </source>
</evidence>
<dbReference type="Pfam" id="PF02209">
    <property type="entry name" value="VHP"/>
    <property type="match status" value="1"/>
</dbReference>
<feature type="compositionally biased region" description="Polar residues" evidence="9">
    <location>
        <begin position="817"/>
        <end position="840"/>
    </location>
</feature>
<keyword evidence="7" id="KW-0009">Actin-binding</keyword>
<dbReference type="InterPro" id="IPR007123">
    <property type="entry name" value="Gelsolin-like_dom"/>
</dbReference>
<dbReference type="InterPro" id="IPR036886">
    <property type="entry name" value="Villin_headpiece_dom_sf"/>
</dbReference>
<evidence type="ECO:0000256" key="4">
    <source>
        <dbReference type="ARBA" id="ARBA00022490"/>
    </source>
</evidence>
<dbReference type="CDD" id="cd11292">
    <property type="entry name" value="gelsolin_S3_like"/>
    <property type="match status" value="1"/>
</dbReference>
<dbReference type="Gene3D" id="3.40.20.10">
    <property type="entry name" value="Severin"/>
    <property type="match status" value="6"/>
</dbReference>
<dbReference type="PRINTS" id="PR00597">
    <property type="entry name" value="GELSOLIN"/>
</dbReference>
<gene>
    <name evidence="12" type="ORF">DM860_000985</name>
</gene>
<dbReference type="GO" id="GO:0051015">
    <property type="term" value="F:actin filament binding"/>
    <property type="evidence" value="ECO:0007669"/>
    <property type="project" value="InterPro"/>
</dbReference>
<keyword evidence="8" id="KW-0206">Cytoskeleton</keyword>
<proteinExistence type="inferred from homology"/>
<dbReference type="CDD" id="cd11289">
    <property type="entry name" value="gelsolin_S2_like"/>
    <property type="match status" value="1"/>
</dbReference>
<evidence type="ECO:0000313" key="13">
    <source>
        <dbReference type="Proteomes" id="UP000249390"/>
    </source>
</evidence>
<dbReference type="FunFam" id="3.40.20.10:FF:000002">
    <property type="entry name" value="Gelsolin"/>
    <property type="match status" value="1"/>
</dbReference>
<feature type="region of interest" description="Disordered" evidence="9">
    <location>
        <begin position="772"/>
        <end position="794"/>
    </location>
</feature>
<dbReference type="FunFam" id="3.40.20.10:FF:000001">
    <property type="entry name" value="Gelsolin"/>
    <property type="match status" value="1"/>
</dbReference>
<feature type="domain" description="HP" evidence="11">
    <location>
        <begin position="871"/>
        <end position="936"/>
    </location>
</feature>
<dbReference type="PROSITE" id="PS51089">
    <property type="entry name" value="HP"/>
    <property type="match status" value="1"/>
</dbReference>
<dbReference type="SMART" id="SM00262">
    <property type="entry name" value="GEL"/>
    <property type="match status" value="6"/>
</dbReference>
<feature type="compositionally biased region" description="Low complexity" evidence="9">
    <location>
        <begin position="772"/>
        <end position="785"/>
    </location>
</feature>
<reference evidence="12 13" key="1">
    <citation type="submission" date="2018-06" db="EMBL/GenBank/DDBJ databases">
        <title>The Genome of Cuscuta australis (Dodder) Provides Insight into the Evolution of Plant Parasitism.</title>
        <authorList>
            <person name="Liu H."/>
        </authorList>
    </citation>
    <scope>NUCLEOTIDE SEQUENCE [LARGE SCALE GENOMIC DNA]</scope>
    <source>
        <strain evidence="13">cv. Yunnan</strain>
        <tissue evidence="12">Vines</tissue>
    </source>
</reference>
<dbReference type="GO" id="GO:0007015">
    <property type="term" value="P:actin filament organization"/>
    <property type="evidence" value="ECO:0007669"/>
    <property type="project" value="UniProtKB-ARBA"/>
</dbReference>
<dbReference type="InterPro" id="IPR029006">
    <property type="entry name" value="ADF-H/Gelsolin-like_dom_sf"/>
</dbReference>
<dbReference type="InterPro" id="IPR003128">
    <property type="entry name" value="Villin_headpiece"/>
</dbReference>
<dbReference type="GO" id="GO:0051014">
    <property type="term" value="P:actin filament severing"/>
    <property type="evidence" value="ECO:0007669"/>
    <property type="project" value="TreeGrafter"/>
</dbReference>
<feature type="signal peptide" evidence="10">
    <location>
        <begin position="1"/>
        <end position="27"/>
    </location>
</feature>
<dbReference type="CDD" id="cd11288">
    <property type="entry name" value="gelsolin_S5_like"/>
    <property type="match status" value="1"/>
</dbReference>
<dbReference type="GO" id="GO:0051693">
    <property type="term" value="P:actin filament capping"/>
    <property type="evidence" value="ECO:0007669"/>
    <property type="project" value="UniProtKB-KW"/>
</dbReference>
<dbReference type="CDD" id="cd11291">
    <property type="entry name" value="gelsolin_S6_like"/>
    <property type="match status" value="1"/>
</dbReference>
<dbReference type="GO" id="GO:0005856">
    <property type="term" value="C:cytoskeleton"/>
    <property type="evidence" value="ECO:0007669"/>
    <property type="project" value="UniProtKB-SubCell"/>
</dbReference>
<dbReference type="CDD" id="cd11293">
    <property type="entry name" value="gelsolin_S4_like"/>
    <property type="match status" value="1"/>
</dbReference>
<evidence type="ECO:0000256" key="7">
    <source>
        <dbReference type="ARBA" id="ARBA00023203"/>
    </source>
</evidence>
<name>A0A328DSJ1_9ASTE</name>
<keyword evidence="4" id="KW-0963">Cytoplasm</keyword>
<dbReference type="InterPro" id="IPR007122">
    <property type="entry name" value="Villin/Gelsolin"/>
</dbReference>
<evidence type="ECO:0000256" key="10">
    <source>
        <dbReference type="SAM" id="SignalP"/>
    </source>
</evidence>
<feature type="chain" id="PRO_5016241537" description="HP domain-containing protein" evidence="10">
    <location>
        <begin position="28"/>
        <end position="936"/>
    </location>
</feature>
<comment type="caution">
    <text evidence="12">The sequence shown here is derived from an EMBL/GenBank/DDBJ whole genome shotgun (WGS) entry which is preliminary data.</text>
</comment>
<sequence length="936" mass="104026">MTLFWDRGSMNFLGILTFRLPLTSCRGIEIWRVENFQPVPLPKSDYGKFYSGDSYIILQTTSGRGGSYLFDIHFWLGKDTSQDEAGTAAIKTVELDTMLGGRAVQHREIQGHESDKFLSYFKPCIIPLEGGVASGFKTPEEEEFETRLYLCKGKRVVKMKQVPFSRSSLNHDDIFILDTKDKIYQFNGVNSNIQERAKALEVVQFLKDTHHNGMCMVAIVEDGNQAEPDSGEFWEVFGGFAPIFRKIAGEDDIIPEKTPPKLFCISNGQLSPVDGGLSKSILESTKCYLLDCGVEIFVWVGRITQLDERKAATQTAEAFFVSQNRPKSVKITQLIQGHETHSFKIEFDSWSSGSASEPEEGRGKVAAFLKQQGGGIKASIKSAPAKEEAPPLLDGGGKLEVWCINENAKTSVPKEDVGKFYSGDCYVVLYSYHSHHDKKEDYYLCWWIGKDSIEEDRMMAADLVTKMFNSLKGRPVMGRIFQGKEPPQFVAIFQSMVVLKGGLSSGYKNYIVDKNINDETYTADSVALVRISGTSVHNNKAVQVDLAETSLNSNECFLLQSGSMFIWHGVHSTYEQQQLAAKIADFLKPGVSVKHTKEGAEISAFWSALGGKENYTSKKATLEVIIRDPHMFTYSIKKGKFEVKEVYNFSQDDLLTEDVLILDTHAEVFIWVGQLTDLTEKQTAFEVGQKYIEMASSLEGLSPSVPLYKVTEGNEPCFFTAFFSWDPAKAITHGNSFQKKVMLLLGSGHAAGERSEHDGPTQRASALAALNSAFSSSSSSPSKPSSPRPIGVAQGSQRAAAIAALSTVLTAENKQISIKSPSAESSPTAGTENENVSADIQDSEVKEPDADESTVETNEEDEEQEDGNDSESNLPIFSYEQLKAKSENPITEIDFKRREAYLSDEEFEAILEMPKEAFYKLPKWKQDQLKKKVDLF</sequence>
<evidence type="ECO:0000256" key="8">
    <source>
        <dbReference type="ARBA" id="ARBA00023212"/>
    </source>
</evidence>
<organism evidence="12 13">
    <name type="scientific">Cuscuta australis</name>
    <dbReference type="NCBI Taxonomy" id="267555"/>
    <lineage>
        <taxon>Eukaryota</taxon>
        <taxon>Viridiplantae</taxon>
        <taxon>Streptophyta</taxon>
        <taxon>Embryophyta</taxon>
        <taxon>Tracheophyta</taxon>
        <taxon>Spermatophyta</taxon>
        <taxon>Magnoliopsida</taxon>
        <taxon>eudicotyledons</taxon>
        <taxon>Gunneridae</taxon>
        <taxon>Pentapetalae</taxon>
        <taxon>asterids</taxon>
        <taxon>lamiids</taxon>
        <taxon>Solanales</taxon>
        <taxon>Convolvulaceae</taxon>
        <taxon>Cuscuteae</taxon>
        <taxon>Cuscuta</taxon>
        <taxon>Cuscuta subgen. Grammica</taxon>
        <taxon>Cuscuta sect. Cleistogrammica</taxon>
    </lineage>
</organism>
<protein>
    <recommendedName>
        <fullName evidence="11">HP domain-containing protein</fullName>
    </recommendedName>
</protein>
<evidence type="ECO:0000256" key="5">
    <source>
        <dbReference type="ARBA" id="ARBA00022737"/>
    </source>
</evidence>
<keyword evidence="6" id="KW-0106">Calcium</keyword>
<dbReference type="CDD" id="cd11290">
    <property type="entry name" value="gelsolin_S1_like"/>
    <property type="match status" value="1"/>
</dbReference>
<keyword evidence="5" id="KW-0677">Repeat</keyword>
<keyword evidence="10" id="KW-0732">Signal</keyword>
<dbReference type="AlphaFoldDB" id="A0A328DSJ1"/>
<comment type="similarity">
    <text evidence="2">Belongs to the villin/gelsolin family.</text>
</comment>
<evidence type="ECO:0000313" key="12">
    <source>
        <dbReference type="EMBL" id="RAL48665.1"/>
    </source>
</evidence>
<evidence type="ECO:0000256" key="6">
    <source>
        <dbReference type="ARBA" id="ARBA00022837"/>
    </source>
</evidence>
<evidence type="ECO:0000259" key="11">
    <source>
        <dbReference type="PROSITE" id="PS51089"/>
    </source>
</evidence>